<evidence type="ECO:0000259" key="3">
    <source>
        <dbReference type="Pfam" id="PF19187"/>
    </source>
</evidence>
<comment type="caution">
    <text evidence="5">The sequence shown here is derived from an EMBL/GenBank/DDBJ whole genome shotgun (WGS) entry which is preliminary data.</text>
</comment>
<dbReference type="GO" id="GO:0000502">
    <property type="term" value="C:proteasome complex"/>
    <property type="evidence" value="ECO:0007669"/>
    <property type="project" value="UniProtKB-KW"/>
</dbReference>
<dbReference type="Pfam" id="PF13280">
    <property type="entry name" value="WYL"/>
    <property type="match status" value="1"/>
</dbReference>
<feature type="domain" description="WCX" evidence="4">
    <location>
        <begin position="254"/>
        <end position="324"/>
    </location>
</feature>
<feature type="region of interest" description="Disordered" evidence="1">
    <location>
        <begin position="136"/>
        <end position="155"/>
    </location>
</feature>
<protein>
    <submittedName>
        <fullName evidence="5">Proteasome accessory factor C</fullName>
    </submittedName>
</protein>
<dbReference type="InterPro" id="IPR028349">
    <property type="entry name" value="PafC-like"/>
</dbReference>
<sequence length="331" mass="36125">MARPAGSERLVRLMALPAWVSAHPGVSLQEAARHFNVEAEQLRQDILTLWMTGLPGMAGGDLVDFDYDALEEDGELYLTQGLGLDAPVRLSRHEAASLLLALRVLQGVFANDHNTAAALAQTQVVIQAALEGHASPSSQATAAQPSAAASSHPKATLQQAASNVIERVRQALREHRLLHLEYVSANDVHTSRDVEPLNLSGDGSHLTLKAWCHHAQAERDFRLDRVLSAQLLEGTVTHRLVNRRRKAAADQRPRMELTLAPTGRWLVEEIPCESATELEDGRWRVVVRGRDEYWLTRLVLSAGRHVLAVEPAALRQRAAAAAQAGLAAYPA</sequence>
<evidence type="ECO:0000259" key="2">
    <source>
        <dbReference type="Pfam" id="PF13280"/>
    </source>
</evidence>
<dbReference type="Pfam" id="PF25583">
    <property type="entry name" value="WCX"/>
    <property type="match status" value="1"/>
</dbReference>
<dbReference type="PANTHER" id="PTHR34580">
    <property type="match status" value="1"/>
</dbReference>
<dbReference type="PIRSF" id="PIRSF016838">
    <property type="entry name" value="PafC"/>
    <property type="match status" value="1"/>
</dbReference>
<dbReference type="EMBL" id="UAPQ01000009">
    <property type="protein sequence ID" value="SPT54018.1"/>
    <property type="molecule type" value="Genomic_DNA"/>
</dbReference>
<dbReference type="Proteomes" id="UP000250006">
    <property type="component" value="Unassembled WGS sequence"/>
</dbReference>
<dbReference type="PANTHER" id="PTHR34580:SF1">
    <property type="entry name" value="PROTEIN PAFC"/>
    <property type="match status" value="1"/>
</dbReference>
<name>A0ABY1VPG6_9ACTO</name>
<gene>
    <name evidence="5" type="primary">pafC</name>
    <name evidence="5" type="ORF">NCTC11535_01714</name>
</gene>
<evidence type="ECO:0000259" key="4">
    <source>
        <dbReference type="Pfam" id="PF25583"/>
    </source>
</evidence>
<dbReference type="Pfam" id="PF19187">
    <property type="entry name" value="HTH_PafC"/>
    <property type="match status" value="1"/>
</dbReference>
<evidence type="ECO:0000313" key="5">
    <source>
        <dbReference type="EMBL" id="SPT54018.1"/>
    </source>
</evidence>
<keyword evidence="5" id="KW-0647">Proteasome</keyword>
<feature type="domain" description="WYL" evidence="2">
    <location>
        <begin position="164"/>
        <end position="230"/>
    </location>
</feature>
<keyword evidence="6" id="KW-1185">Reference proteome</keyword>
<proteinExistence type="predicted"/>
<organism evidence="5 6">
    <name type="scientific">Actinomyces bovis</name>
    <dbReference type="NCBI Taxonomy" id="1658"/>
    <lineage>
        <taxon>Bacteria</taxon>
        <taxon>Bacillati</taxon>
        <taxon>Actinomycetota</taxon>
        <taxon>Actinomycetes</taxon>
        <taxon>Actinomycetales</taxon>
        <taxon>Actinomycetaceae</taxon>
        <taxon>Actinomyces</taxon>
    </lineage>
</organism>
<dbReference type="InterPro" id="IPR051534">
    <property type="entry name" value="CBASS_pafABC_assoc_protein"/>
</dbReference>
<reference evidence="5 6" key="1">
    <citation type="submission" date="2018-06" db="EMBL/GenBank/DDBJ databases">
        <authorList>
            <consortium name="Pathogen Informatics"/>
            <person name="Doyle S."/>
        </authorList>
    </citation>
    <scope>NUCLEOTIDE SEQUENCE [LARGE SCALE GENOMIC DNA]</scope>
    <source>
        <strain evidence="5 6">NCTC11535</strain>
    </source>
</reference>
<feature type="compositionally biased region" description="Low complexity" evidence="1">
    <location>
        <begin position="136"/>
        <end position="151"/>
    </location>
</feature>
<dbReference type="RefSeq" id="WP_111836938.1">
    <property type="nucleotide sequence ID" value="NZ_UAPQ01000009.1"/>
</dbReference>
<dbReference type="InterPro" id="IPR057727">
    <property type="entry name" value="WCX_dom"/>
</dbReference>
<feature type="domain" description="PafC HTH" evidence="3">
    <location>
        <begin position="8"/>
        <end position="120"/>
    </location>
</feature>
<dbReference type="InterPro" id="IPR043839">
    <property type="entry name" value="PafC_HTH"/>
</dbReference>
<dbReference type="PROSITE" id="PS52050">
    <property type="entry name" value="WYL"/>
    <property type="match status" value="1"/>
</dbReference>
<accession>A0ABY1VPG6</accession>
<dbReference type="InterPro" id="IPR026881">
    <property type="entry name" value="WYL_dom"/>
</dbReference>
<evidence type="ECO:0000313" key="6">
    <source>
        <dbReference type="Proteomes" id="UP000250006"/>
    </source>
</evidence>
<evidence type="ECO:0000256" key="1">
    <source>
        <dbReference type="SAM" id="MobiDB-lite"/>
    </source>
</evidence>